<comment type="caution">
    <text evidence="1">The sequence shown here is derived from an EMBL/GenBank/DDBJ whole genome shotgun (WGS) entry which is preliminary data.</text>
</comment>
<dbReference type="AlphaFoldDB" id="A0A849SFM7"/>
<protein>
    <submittedName>
        <fullName evidence="1">Uncharacterized protein</fullName>
    </submittedName>
</protein>
<dbReference type="EMBL" id="JABFRW010000038">
    <property type="protein sequence ID" value="NOT33276.1"/>
    <property type="molecule type" value="Genomic_DNA"/>
</dbReference>
<evidence type="ECO:0000313" key="2">
    <source>
        <dbReference type="Proteomes" id="UP000580839"/>
    </source>
</evidence>
<sequence length="57" mass="6059">MLIEAASRGERAALGASQVRALAELGFAASDWDAAAWEVLAAWREWVLEIPDSGSDA</sequence>
<reference evidence="1 2" key="1">
    <citation type="submission" date="2020-04" db="EMBL/GenBank/DDBJ databases">
        <title>Metagenomic profiling of ammonia- and methane-oxidizing microorganisms in a Dutch drinking water treatment plant.</title>
        <authorList>
            <person name="Poghosyan L."/>
            <person name="Leucker S."/>
        </authorList>
    </citation>
    <scope>NUCLEOTIDE SEQUENCE [LARGE SCALE GENOMIC DNA]</scope>
    <source>
        <strain evidence="1">S-RSF-IL-03</strain>
    </source>
</reference>
<name>A0A849SFM7_UNCEI</name>
<organism evidence="1 2">
    <name type="scientific">Eiseniibacteriota bacterium</name>
    <dbReference type="NCBI Taxonomy" id="2212470"/>
    <lineage>
        <taxon>Bacteria</taxon>
        <taxon>Candidatus Eiseniibacteriota</taxon>
    </lineage>
</organism>
<dbReference type="Proteomes" id="UP000580839">
    <property type="component" value="Unassembled WGS sequence"/>
</dbReference>
<proteinExistence type="predicted"/>
<gene>
    <name evidence="1" type="ORF">HOP12_03805</name>
</gene>
<accession>A0A849SFM7</accession>
<evidence type="ECO:0000313" key="1">
    <source>
        <dbReference type="EMBL" id="NOT33276.1"/>
    </source>
</evidence>